<dbReference type="Proteomes" id="UP000199749">
    <property type="component" value="Chromosome"/>
</dbReference>
<name>A0AAC9UNI4_LATCU</name>
<dbReference type="AlphaFoldDB" id="A0AAC9UNI4"/>
<dbReference type="EMBL" id="CP022474">
    <property type="protein sequence ID" value="ASN59832.1"/>
    <property type="molecule type" value="Genomic_DNA"/>
</dbReference>
<proteinExistence type="predicted"/>
<evidence type="ECO:0000313" key="1">
    <source>
        <dbReference type="EMBL" id="ASN59832.1"/>
    </source>
</evidence>
<accession>A0AAC9UNI4</accession>
<gene>
    <name evidence="1" type="ORF">CG419_03970</name>
</gene>
<sequence>MEVSIETEVSGEIDFKGMISRLKSIDGQEVSAGLFGGFAAKKAMWNEYGTANMPARPFLRNTLYEHEREWGVFIGPKITAVIDGGSFDIGPVLGPKMVSSIKSTIDAGGFAPLAPATIAKKGHSKPLIDTGDMYGSITWRKGGG</sequence>
<dbReference type="RefSeq" id="WP_089556542.1">
    <property type="nucleotide sequence ID" value="NZ_CP022474.1"/>
</dbReference>
<evidence type="ECO:0000313" key="2">
    <source>
        <dbReference type="Proteomes" id="UP000199749"/>
    </source>
</evidence>
<protein>
    <submittedName>
        <fullName evidence="1">Uncharacterized protein</fullName>
    </submittedName>
</protein>
<organism evidence="1 2">
    <name type="scientific">Latilactobacillus curvatus</name>
    <name type="common">Lactobacillus curvatus</name>
    <dbReference type="NCBI Taxonomy" id="28038"/>
    <lineage>
        <taxon>Bacteria</taxon>
        <taxon>Bacillati</taxon>
        <taxon>Bacillota</taxon>
        <taxon>Bacilli</taxon>
        <taxon>Lactobacillales</taxon>
        <taxon>Lactobacillaceae</taxon>
        <taxon>Latilactobacillus</taxon>
    </lineage>
</organism>
<reference evidence="1 2" key="1">
    <citation type="submission" date="2017-07" db="EMBL/GenBank/DDBJ databases">
        <title>Lactobacillus curvatus MRS6 whole genome.</title>
        <authorList>
            <person name="Jans C."/>
            <person name="Lagler S."/>
            <person name="Lacroix C."/>
            <person name="Meile L."/>
            <person name="Stevens M.J.A."/>
        </authorList>
    </citation>
    <scope>NUCLEOTIDE SEQUENCE [LARGE SCALE GENOMIC DNA]</scope>
    <source>
        <strain evidence="1 2">MRS6</strain>
    </source>
</reference>